<name>A0ABU7G6E9_9ALTE</name>
<keyword evidence="1" id="KW-1133">Transmembrane helix</keyword>
<evidence type="ECO:0000256" key="1">
    <source>
        <dbReference type="SAM" id="Phobius"/>
    </source>
</evidence>
<keyword evidence="1" id="KW-0472">Membrane</keyword>
<dbReference type="InterPro" id="IPR046513">
    <property type="entry name" value="DUF6691"/>
</dbReference>
<keyword evidence="1" id="KW-0812">Transmembrane</keyword>
<proteinExistence type="predicted"/>
<sequence length="139" mass="15053">MFKVVVGLITGLLFGLGMNVSQMVNPYKVLNFLDVSGNWDPSLAFVIGGALLVFVPFYHLLIKPRSHAVNGEAIQCSTLKTISPKLIIGSIIFGIGWGMVGICPGPAVASLLRGEAAIYWFLLSMLLGHYLSKRIFSRA</sequence>
<dbReference type="Pfam" id="PF20398">
    <property type="entry name" value="DUF6691"/>
    <property type="match status" value="1"/>
</dbReference>
<reference evidence="3" key="1">
    <citation type="submission" date="2023-07" db="EMBL/GenBank/DDBJ databases">
        <title>Draft genome sequence of Agarivorans aestuarii strain ZMCS4, a CAZymes producing bacteria isolated from the marine brown algae Clodostephus spongiosus.</title>
        <authorList>
            <person name="Lorente B."/>
            <person name="Cabral C."/>
            <person name="Frias J."/>
            <person name="Faria J."/>
            <person name="Toubarro D."/>
        </authorList>
    </citation>
    <scope>NUCLEOTIDE SEQUENCE [LARGE SCALE GENOMIC DNA]</scope>
    <source>
        <strain evidence="3">ZMCS4</strain>
    </source>
</reference>
<feature type="transmembrane region" description="Helical" evidence="1">
    <location>
        <begin position="42"/>
        <end position="61"/>
    </location>
</feature>
<feature type="transmembrane region" description="Helical" evidence="1">
    <location>
        <begin position="86"/>
        <end position="112"/>
    </location>
</feature>
<accession>A0ABU7G6E9</accession>
<reference evidence="2 3" key="2">
    <citation type="submission" date="2023-12" db="EMBL/GenBank/DDBJ databases">
        <authorList>
            <consortium name="Cladostephus spongiosus"/>
            <person name="Lorente B."/>
            <person name="Cabral C."/>
            <person name="Frias J."/>
            <person name="Faria J."/>
            <person name="Toubarro D."/>
        </authorList>
    </citation>
    <scope>NUCLEOTIDE SEQUENCE [LARGE SCALE GENOMIC DNA]</scope>
    <source>
        <strain evidence="2 3">ZMCS4</strain>
    </source>
</reference>
<dbReference type="Proteomes" id="UP001310248">
    <property type="component" value="Unassembled WGS sequence"/>
</dbReference>
<gene>
    <name evidence="2" type="ORF">SNR37_004183</name>
</gene>
<dbReference type="RefSeq" id="WP_163133446.1">
    <property type="nucleotide sequence ID" value="NZ_JAYDYW010000009.1"/>
</dbReference>
<feature type="transmembrane region" description="Helical" evidence="1">
    <location>
        <begin position="118"/>
        <end position="136"/>
    </location>
</feature>
<dbReference type="EMBL" id="JAYDYW010000009">
    <property type="protein sequence ID" value="MEE1674739.1"/>
    <property type="molecule type" value="Genomic_DNA"/>
</dbReference>
<comment type="caution">
    <text evidence="2">The sequence shown here is derived from an EMBL/GenBank/DDBJ whole genome shotgun (WGS) entry which is preliminary data.</text>
</comment>
<evidence type="ECO:0000313" key="2">
    <source>
        <dbReference type="EMBL" id="MEE1674739.1"/>
    </source>
</evidence>
<organism evidence="2 3">
    <name type="scientific">Agarivorans aestuarii</name>
    <dbReference type="NCBI Taxonomy" id="1563703"/>
    <lineage>
        <taxon>Bacteria</taxon>
        <taxon>Pseudomonadati</taxon>
        <taxon>Pseudomonadota</taxon>
        <taxon>Gammaproteobacteria</taxon>
        <taxon>Alteromonadales</taxon>
        <taxon>Alteromonadaceae</taxon>
        <taxon>Agarivorans</taxon>
    </lineage>
</organism>
<keyword evidence="3" id="KW-1185">Reference proteome</keyword>
<protein>
    <submittedName>
        <fullName evidence="2">YeeE/YedE family protein</fullName>
    </submittedName>
</protein>
<evidence type="ECO:0000313" key="3">
    <source>
        <dbReference type="Proteomes" id="UP001310248"/>
    </source>
</evidence>